<proteinExistence type="predicted"/>
<protein>
    <submittedName>
        <fullName evidence="1">Uncharacterized protein</fullName>
    </submittedName>
</protein>
<name>A0A0C3CXJ3_9AGAM</name>
<reference evidence="2" key="2">
    <citation type="submission" date="2015-01" db="EMBL/GenBank/DDBJ databases">
        <title>Evolutionary Origins and Diversification of the Mycorrhizal Mutualists.</title>
        <authorList>
            <consortium name="DOE Joint Genome Institute"/>
            <consortium name="Mycorrhizal Genomics Consortium"/>
            <person name="Kohler A."/>
            <person name="Kuo A."/>
            <person name="Nagy L.G."/>
            <person name="Floudas D."/>
            <person name="Copeland A."/>
            <person name="Barry K.W."/>
            <person name="Cichocki N."/>
            <person name="Veneault-Fourrey C."/>
            <person name="LaButti K."/>
            <person name="Lindquist E.A."/>
            <person name="Lipzen A."/>
            <person name="Lundell T."/>
            <person name="Morin E."/>
            <person name="Murat C."/>
            <person name="Riley R."/>
            <person name="Ohm R."/>
            <person name="Sun H."/>
            <person name="Tunlid A."/>
            <person name="Henrissat B."/>
            <person name="Grigoriev I.V."/>
            <person name="Hibbett D.S."/>
            <person name="Martin F."/>
        </authorList>
    </citation>
    <scope>NUCLEOTIDE SEQUENCE [LARGE SCALE GENOMIC DNA]</scope>
    <source>
        <strain evidence="2">Foug A</strain>
    </source>
</reference>
<accession>A0A0C3CXJ3</accession>
<dbReference type="AlphaFoldDB" id="A0A0C3CXJ3"/>
<evidence type="ECO:0000313" key="2">
    <source>
        <dbReference type="Proteomes" id="UP000053989"/>
    </source>
</evidence>
<reference evidence="1 2" key="1">
    <citation type="submission" date="2014-04" db="EMBL/GenBank/DDBJ databases">
        <authorList>
            <consortium name="DOE Joint Genome Institute"/>
            <person name="Kuo A."/>
            <person name="Kohler A."/>
            <person name="Nagy L.G."/>
            <person name="Floudas D."/>
            <person name="Copeland A."/>
            <person name="Barry K.W."/>
            <person name="Cichocki N."/>
            <person name="Veneault-Fourrey C."/>
            <person name="LaButti K."/>
            <person name="Lindquist E.A."/>
            <person name="Lipzen A."/>
            <person name="Lundell T."/>
            <person name="Morin E."/>
            <person name="Murat C."/>
            <person name="Sun H."/>
            <person name="Tunlid A."/>
            <person name="Henrissat B."/>
            <person name="Grigoriev I.V."/>
            <person name="Hibbett D.S."/>
            <person name="Martin F."/>
            <person name="Nordberg H.P."/>
            <person name="Cantor M.N."/>
            <person name="Hua S.X."/>
        </authorList>
    </citation>
    <scope>NUCLEOTIDE SEQUENCE [LARGE SCALE GENOMIC DNA]</scope>
    <source>
        <strain evidence="1 2">Foug A</strain>
    </source>
</reference>
<dbReference type="Proteomes" id="UP000053989">
    <property type="component" value="Unassembled WGS sequence"/>
</dbReference>
<dbReference type="EMBL" id="KN822184">
    <property type="protein sequence ID" value="KIM53295.1"/>
    <property type="molecule type" value="Genomic_DNA"/>
</dbReference>
<keyword evidence="2" id="KW-1185">Reference proteome</keyword>
<sequence length="119" mass="13302">MLNTCDLRDTPRPVVAFNDGGLGFYPTKRDGPPNCTYTLLSDSSYIQDVDGNVVLVENPHTPQEWVITAHEDKYTVVKKGTTLAWTDPGGQAGCERELHLTELNPIRPEVLFEFIPLFP</sequence>
<gene>
    <name evidence="1" type="ORF">SCLCIDRAFT_31981</name>
</gene>
<dbReference type="HOGENOM" id="CLU_152731_0_0_1"/>
<dbReference type="InParanoid" id="A0A0C3CXJ3"/>
<organism evidence="1 2">
    <name type="scientific">Scleroderma citrinum Foug A</name>
    <dbReference type="NCBI Taxonomy" id="1036808"/>
    <lineage>
        <taxon>Eukaryota</taxon>
        <taxon>Fungi</taxon>
        <taxon>Dikarya</taxon>
        <taxon>Basidiomycota</taxon>
        <taxon>Agaricomycotina</taxon>
        <taxon>Agaricomycetes</taxon>
        <taxon>Agaricomycetidae</taxon>
        <taxon>Boletales</taxon>
        <taxon>Sclerodermatineae</taxon>
        <taxon>Sclerodermataceae</taxon>
        <taxon>Scleroderma</taxon>
    </lineage>
</organism>
<evidence type="ECO:0000313" key="1">
    <source>
        <dbReference type="EMBL" id="KIM53295.1"/>
    </source>
</evidence>
<dbReference type="Gene3D" id="2.80.10.50">
    <property type="match status" value="1"/>
</dbReference>